<dbReference type="Proteomes" id="UP001151071">
    <property type="component" value="Unassembled WGS sequence"/>
</dbReference>
<gene>
    <name evidence="1" type="ORF">O3V59_02645</name>
</gene>
<evidence type="ECO:0000313" key="1">
    <source>
        <dbReference type="EMBL" id="MDA5107245.1"/>
    </source>
</evidence>
<comment type="caution">
    <text evidence="1">The sequence shown here is derived from an EMBL/GenBank/DDBJ whole genome shotgun (WGS) entry which is preliminary data.</text>
</comment>
<proteinExistence type="predicted"/>
<evidence type="ECO:0000313" key="2">
    <source>
        <dbReference type="Proteomes" id="UP001151071"/>
    </source>
</evidence>
<dbReference type="AlphaFoldDB" id="A0A9X3TMS0"/>
<dbReference type="RefSeq" id="WP_029099078.1">
    <property type="nucleotide sequence ID" value="NZ_JAPYYP010000002.1"/>
</dbReference>
<accession>A0A9X3TMS0</accession>
<protein>
    <submittedName>
        <fullName evidence="1">HEPN domain-containing protein</fullName>
    </submittedName>
</protein>
<sequence>MPYLIAPVFNSTTSRPVRIDLPQSFVLLSGEEKLYKLASRFLKNQMDESRLLFDRKVGVDSLFLFAEYPDLKVRQDQAWIEEIEQKLNLATLDGICSIPYVITAQPPVFGITYLKRSIDGKKFRFDERTEEIFLSLIWDKPALPQLAVRRYALSLEKKSLEDQLLDLWIALESLFVPDGKKGEITYKLRLRMAYYFGETFAERERVAQFVKRSYNHRSEIVHSGKVLGKALEDDVNRLRQMARAVILNTAMEGITLQDLRLRLDELIMAGESYASRYKPAFFEQVRMESTNRRKS</sequence>
<dbReference type="EMBL" id="JAPYYP010000002">
    <property type="protein sequence ID" value="MDA5107245.1"/>
    <property type="molecule type" value="Genomic_DNA"/>
</dbReference>
<name>A0A9X3TMS0_9BACL</name>
<reference evidence="1" key="1">
    <citation type="submission" date="2022-12" db="EMBL/GenBank/DDBJ databases">
        <title>Draft genome sequence of the thermophilic strain Brevibacillus thermoruber HT42, isolated from Los Humeros, Puebla, Mexico, with biotechnological potential.</title>
        <authorList>
            <person name="Lara Sanchez J."/>
            <person name="Solis Palacios R."/>
            <person name="Bustos Baena A.S."/>
            <person name="Ruz Baez A.E."/>
            <person name="Espinosa Luna G."/>
            <person name="Oliart Ros R.M."/>
        </authorList>
    </citation>
    <scope>NUCLEOTIDE SEQUENCE</scope>
    <source>
        <strain evidence="1">HT42</strain>
    </source>
</reference>
<organism evidence="1 2">
    <name type="scientific">Brevibacillus thermoruber</name>
    <dbReference type="NCBI Taxonomy" id="33942"/>
    <lineage>
        <taxon>Bacteria</taxon>
        <taxon>Bacillati</taxon>
        <taxon>Bacillota</taxon>
        <taxon>Bacilli</taxon>
        <taxon>Bacillales</taxon>
        <taxon>Paenibacillaceae</taxon>
        <taxon>Brevibacillus</taxon>
    </lineage>
</organism>
<keyword evidence="2" id="KW-1185">Reference proteome</keyword>